<evidence type="ECO:0000256" key="1">
    <source>
        <dbReference type="SAM" id="MobiDB-lite"/>
    </source>
</evidence>
<keyword evidence="2" id="KW-0732">Signal</keyword>
<reference evidence="3 4" key="2">
    <citation type="submission" date="2019-08" db="EMBL/GenBank/DDBJ databases">
        <authorList>
            <person name="Henke P."/>
        </authorList>
    </citation>
    <scope>NUCLEOTIDE SEQUENCE [LARGE SCALE GENOMIC DNA]</scope>
    <source>
        <strain evidence="3">Phe10_nw2017</strain>
    </source>
</reference>
<dbReference type="EMBL" id="SRHE01000258">
    <property type="protein sequence ID" value="TWW09499.1"/>
    <property type="molecule type" value="Genomic_DNA"/>
</dbReference>
<dbReference type="Proteomes" id="UP000321083">
    <property type="component" value="Unassembled WGS sequence"/>
</dbReference>
<feature type="signal peptide" evidence="2">
    <location>
        <begin position="1"/>
        <end position="21"/>
    </location>
</feature>
<sequence length="256" mass="27202">MRRGLACAALAGALTAGGMCAAQEPRDPGLGDLIVVDPAVNEQGKPAVIIENGKVEIPPTLHVHPNYYCGDREFQAQILQGGPTIVVANHPKSGEKLYIDAILPAGAPIVAYTAHTITYVYTDRRVCIEFCRINECKATVKYISGRGLIREVHEQTGEIVQAVHEQKQKSRLAAELGELGTEVTDIAKGTAGVFSTAGAVAVERTRAFTRILPGAAVLRSIGQQSGERAAAEQARQAGKAAAEQLKKDTQSIPTVR</sequence>
<keyword evidence="4" id="KW-1185">Reference proteome</keyword>
<gene>
    <name evidence="3" type="ORF">E3A20_13720</name>
</gene>
<comment type="caution">
    <text evidence="3">The sequence shown here is derived from an EMBL/GenBank/DDBJ whole genome shotgun (WGS) entry which is preliminary data.</text>
</comment>
<organism evidence="3 4">
    <name type="scientific">Planctomyces bekefii</name>
    <dbReference type="NCBI Taxonomy" id="1653850"/>
    <lineage>
        <taxon>Bacteria</taxon>
        <taxon>Pseudomonadati</taxon>
        <taxon>Planctomycetota</taxon>
        <taxon>Planctomycetia</taxon>
        <taxon>Planctomycetales</taxon>
        <taxon>Planctomycetaceae</taxon>
        <taxon>Planctomyces</taxon>
    </lineage>
</organism>
<evidence type="ECO:0000313" key="3">
    <source>
        <dbReference type="EMBL" id="TWW09499.1"/>
    </source>
</evidence>
<proteinExistence type="predicted"/>
<evidence type="ECO:0000256" key="2">
    <source>
        <dbReference type="SAM" id="SignalP"/>
    </source>
</evidence>
<reference evidence="3 4" key="1">
    <citation type="submission" date="2019-08" db="EMBL/GenBank/DDBJ databases">
        <title>100 year-old enigma solved: identification of Planctomyces bekefii, the type genus and species of the phylum Planctomycetes.</title>
        <authorList>
            <person name="Svetlana D.N."/>
            <person name="Overmann J."/>
        </authorList>
    </citation>
    <scope>NUCLEOTIDE SEQUENCE [LARGE SCALE GENOMIC DNA]</scope>
    <source>
        <strain evidence="3">Phe10_nw2017</strain>
    </source>
</reference>
<accession>A0A5C6M5U9</accession>
<feature type="region of interest" description="Disordered" evidence="1">
    <location>
        <begin position="227"/>
        <end position="256"/>
    </location>
</feature>
<feature type="compositionally biased region" description="Low complexity" evidence="1">
    <location>
        <begin position="227"/>
        <end position="243"/>
    </location>
</feature>
<dbReference type="AlphaFoldDB" id="A0A5C6M5U9"/>
<name>A0A5C6M5U9_9PLAN</name>
<evidence type="ECO:0000313" key="4">
    <source>
        <dbReference type="Proteomes" id="UP000321083"/>
    </source>
</evidence>
<protein>
    <submittedName>
        <fullName evidence="3">Uncharacterized protein</fullName>
    </submittedName>
</protein>
<feature type="chain" id="PRO_5022855145" evidence="2">
    <location>
        <begin position="22"/>
        <end position="256"/>
    </location>
</feature>